<comment type="caution">
    <text evidence="1">The sequence shown here is derived from an EMBL/GenBank/DDBJ whole genome shotgun (WGS) entry which is preliminary data.</text>
</comment>
<feature type="non-terminal residue" evidence="1">
    <location>
        <position position="1"/>
    </location>
</feature>
<reference evidence="1 2" key="1">
    <citation type="journal article" date="2013" name="Proc. Natl. Acad. Sci. U.S.A.">
        <title>The king cobra genome reveals dynamic gene evolution and adaptation in the snake venom system.</title>
        <authorList>
            <person name="Vonk F.J."/>
            <person name="Casewell N.R."/>
            <person name="Henkel C.V."/>
            <person name="Heimberg A.M."/>
            <person name="Jansen H.J."/>
            <person name="McCleary R.J."/>
            <person name="Kerkkamp H.M."/>
            <person name="Vos R.A."/>
            <person name="Guerreiro I."/>
            <person name="Calvete J.J."/>
            <person name="Wuster W."/>
            <person name="Woods A.E."/>
            <person name="Logan J.M."/>
            <person name="Harrison R.A."/>
            <person name="Castoe T.A."/>
            <person name="de Koning A.P."/>
            <person name="Pollock D.D."/>
            <person name="Yandell M."/>
            <person name="Calderon D."/>
            <person name="Renjifo C."/>
            <person name="Currier R.B."/>
            <person name="Salgado D."/>
            <person name="Pla D."/>
            <person name="Sanz L."/>
            <person name="Hyder A.S."/>
            <person name="Ribeiro J.M."/>
            <person name="Arntzen J.W."/>
            <person name="van den Thillart G.E."/>
            <person name="Boetzer M."/>
            <person name="Pirovano W."/>
            <person name="Dirks R.P."/>
            <person name="Spaink H.P."/>
            <person name="Duboule D."/>
            <person name="McGlinn E."/>
            <person name="Kini R.M."/>
            <person name="Richardson M.K."/>
        </authorList>
    </citation>
    <scope>NUCLEOTIDE SEQUENCE</scope>
    <source>
        <tissue evidence="1">Blood</tissue>
    </source>
</reference>
<gene>
    <name evidence="1" type="primary">Pol</name>
    <name evidence="1" type="ORF">L345_08018</name>
</gene>
<proteinExistence type="predicted"/>
<evidence type="ECO:0000313" key="2">
    <source>
        <dbReference type="Proteomes" id="UP000018936"/>
    </source>
</evidence>
<protein>
    <submittedName>
        <fullName evidence="1">Retrovirus-related Pol polyprotein LINE-1</fullName>
    </submittedName>
</protein>
<accession>V8NVE1</accession>
<name>V8NVE1_OPHHA</name>
<sequence>MDKKKEDLQEKGMLDEATGVTKTHQKKEGVNELKLYWADAFGTSKAKGVAIIVAKRCEFMIKAIKRDDMGRFLIIQGLIYGRVYLSKLVRT</sequence>
<dbReference type="AlphaFoldDB" id="V8NVE1"/>
<organism evidence="1 2">
    <name type="scientific">Ophiophagus hannah</name>
    <name type="common">King cobra</name>
    <name type="synonym">Naja hannah</name>
    <dbReference type="NCBI Taxonomy" id="8665"/>
    <lineage>
        <taxon>Eukaryota</taxon>
        <taxon>Metazoa</taxon>
        <taxon>Chordata</taxon>
        <taxon>Craniata</taxon>
        <taxon>Vertebrata</taxon>
        <taxon>Euteleostomi</taxon>
        <taxon>Lepidosauria</taxon>
        <taxon>Squamata</taxon>
        <taxon>Bifurcata</taxon>
        <taxon>Unidentata</taxon>
        <taxon>Episquamata</taxon>
        <taxon>Toxicofera</taxon>
        <taxon>Serpentes</taxon>
        <taxon>Colubroidea</taxon>
        <taxon>Elapidae</taxon>
        <taxon>Elapinae</taxon>
        <taxon>Ophiophagus</taxon>
    </lineage>
</organism>
<keyword evidence="2" id="KW-1185">Reference proteome</keyword>
<evidence type="ECO:0000313" key="1">
    <source>
        <dbReference type="EMBL" id="ETE66214.1"/>
    </source>
</evidence>
<dbReference type="Proteomes" id="UP000018936">
    <property type="component" value="Unassembled WGS sequence"/>
</dbReference>
<dbReference type="EMBL" id="AZIM01001630">
    <property type="protein sequence ID" value="ETE66214.1"/>
    <property type="molecule type" value="Genomic_DNA"/>
</dbReference>